<sequence length="558" mass="62953">MKPCKHNLLNTQIANTLSTIILLLLCFFVFVSVYVQAVTQDENGNYIWSFLSGAPWPQGYDQSTGKPDDLIWAKDEYPADFFTLINNALPESEVNEAFLTGDAGSTITIKPDVEEAEIFITFIHEGAGYKNSFGFFVFDPENPPTSPEQVNEIIIFPNLSFPHLTNGHRVSLGTFSGGTSIGFFLAANAFWYDTGVKPTKVPYYYSLTNLNDEPNSTLQQHMVALYDQGVEEVILGFEDLPRSWGDNDFNDAVFSVKVTPASALQLNDLIEIPDVNDSDADGILDDADEFPNDYHRAFSSFYPNEQSWVTLAFEDNWPHIGDYDLNDLIIRERLQVIYNSDTQITGFKISGFIDARGAAYHNGFALRLLDIPASAFLNSTLSIGGQSYEKTAEQYQQDLVISLWNDTHVFTETGGSGKCKHFNTVAECNTFPSVPFELDVNFATVVDSLLHSSLDFFIYRTNNRSREIHFAGYPPTDLFDLTQFGKGDDSSVVEHDRYYKTDNNLPWAIKIDTTWSYPKEYIDIIWAYPVFETWVESSGSEAPDWYINPGRPQHTFNP</sequence>
<evidence type="ECO:0000259" key="3">
    <source>
        <dbReference type="Pfam" id="PF16130"/>
    </source>
</evidence>
<dbReference type="InterPro" id="IPR032295">
    <property type="entry name" value="DUF4842"/>
</dbReference>
<gene>
    <name evidence="4" type="ORF">RI845_08645</name>
</gene>
<protein>
    <submittedName>
        <fullName evidence="4">LruC domain-containing protein</fullName>
    </submittedName>
</protein>
<dbReference type="InterPro" id="IPR025193">
    <property type="entry name" value="DUF4114"/>
</dbReference>
<feature type="domain" description="DUF4842" evidence="3">
    <location>
        <begin position="343"/>
        <end position="546"/>
    </location>
</feature>
<keyword evidence="1" id="KW-0812">Transmembrane</keyword>
<keyword evidence="1" id="KW-0472">Membrane</keyword>
<feature type="domain" description="DUF4114" evidence="2">
    <location>
        <begin position="175"/>
        <end position="258"/>
    </location>
</feature>
<evidence type="ECO:0000313" key="4">
    <source>
        <dbReference type="EMBL" id="WNC70194.1"/>
    </source>
</evidence>
<reference evidence="5" key="1">
    <citation type="submission" date="2023-09" db="EMBL/GenBank/DDBJ databases">
        <authorList>
            <person name="Li S."/>
            <person name="Li X."/>
            <person name="Zhang C."/>
            <person name="Zhao Z."/>
        </authorList>
    </citation>
    <scope>NUCLEOTIDE SEQUENCE [LARGE SCALE GENOMIC DNA]</scope>
    <source>
        <strain evidence="5">SQ345</strain>
    </source>
</reference>
<organism evidence="4 5">
    <name type="scientific">Thalassotalea nanhaiensis</name>
    <dbReference type="NCBI Taxonomy" id="3065648"/>
    <lineage>
        <taxon>Bacteria</taxon>
        <taxon>Pseudomonadati</taxon>
        <taxon>Pseudomonadota</taxon>
        <taxon>Gammaproteobacteria</taxon>
        <taxon>Alteromonadales</taxon>
        <taxon>Colwelliaceae</taxon>
        <taxon>Thalassotalea</taxon>
    </lineage>
</organism>
<evidence type="ECO:0000259" key="2">
    <source>
        <dbReference type="Pfam" id="PF13448"/>
    </source>
</evidence>
<keyword evidence="1" id="KW-1133">Transmembrane helix</keyword>
<proteinExistence type="predicted"/>
<dbReference type="Pfam" id="PF13448">
    <property type="entry name" value="DUF4114"/>
    <property type="match status" value="1"/>
</dbReference>
<dbReference type="Proteomes" id="UP001248581">
    <property type="component" value="Chromosome"/>
</dbReference>
<dbReference type="Pfam" id="PF16130">
    <property type="entry name" value="DUF4842"/>
    <property type="match status" value="1"/>
</dbReference>
<feature type="transmembrane region" description="Helical" evidence="1">
    <location>
        <begin position="12"/>
        <end position="35"/>
    </location>
</feature>
<dbReference type="RefSeq" id="WP_348389335.1">
    <property type="nucleotide sequence ID" value="NZ_CP134146.1"/>
</dbReference>
<dbReference type="EMBL" id="CP134146">
    <property type="protein sequence ID" value="WNC70194.1"/>
    <property type="molecule type" value="Genomic_DNA"/>
</dbReference>
<evidence type="ECO:0000256" key="1">
    <source>
        <dbReference type="SAM" id="Phobius"/>
    </source>
</evidence>
<keyword evidence="5" id="KW-1185">Reference proteome</keyword>
<dbReference type="InterPro" id="IPR031025">
    <property type="entry name" value="LruC_dom"/>
</dbReference>
<evidence type="ECO:0000313" key="5">
    <source>
        <dbReference type="Proteomes" id="UP001248581"/>
    </source>
</evidence>
<accession>A0ABY9TNQ5</accession>
<dbReference type="NCBIfam" id="TIGR04456">
    <property type="entry name" value="LruC_dom"/>
    <property type="match status" value="1"/>
</dbReference>
<name>A0ABY9TNQ5_9GAMM</name>